<evidence type="ECO:0000256" key="2">
    <source>
        <dbReference type="ARBA" id="ARBA00022801"/>
    </source>
</evidence>
<dbReference type="InterPro" id="IPR052066">
    <property type="entry name" value="Glycosphingolipid_Hydrolases"/>
</dbReference>
<dbReference type="InterPro" id="IPR013780">
    <property type="entry name" value="Glyco_hydro_b"/>
</dbReference>
<keyword evidence="3" id="KW-0326">Glycosidase</keyword>
<evidence type="ECO:0000256" key="3">
    <source>
        <dbReference type="ARBA" id="ARBA00023295"/>
    </source>
</evidence>
<feature type="region of interest" description="Disordered" evidence="4">
    <location>
        <begin position="712"/>
        <end position="731"/>
    </location>
</feature>
<proteinExistence type="inferred from homology"/>
<organism evidence="7 8">
    <name type="scientific">Apiospora arundinis</name>
    <dbReference type="NCBI Taxonomy" id="335852"/>
    <lineage>
        <taxon>Eukaryota</taxon>
        <taxon>Fungi</taxon>
        <taxon>Dikarya</taxon>
        <taxon>Ascomycota</taxon>
        <taxon>Pezizomycotina</taxon>
        <taxon>Sordariomycetes</taxon>
        <taxon>Xylariomycetidae</taxon>
        <taxon>Amphisphaeriales</taxon>
        <taxon>Apiosporaceae</taxon>
        <taxon>Apiospora</taxon>
    </lineage>
</organism>
<keyword evidence="5" id="KW-1133">Transmembrane helix</keyword>
<accession>A0ABR2HJH7</accession>
<reference evidence="7 8" key="1">
    <citation type="journal article" date="2024" name="IMA Fungus">
        <title>Apiospora arundinis, a panoply of carbohydrate-active enzymes and secondary metabolites.</title>
        <authorList>
            <person name="Sorensen T."/>
            <person name="Petersen C."/>
            <person name="Muurmann A.T."/>
            <person name="Christiansen J.V."/>
            <person name="Brundto M.L."/>
            <person name="Overgaard C.K."/>
            <person name="Boysen A.T."/>
            <person name="Wollenberg R.D."/>
            <person name="Larsen T.O."/>
            <person name="Sorensen J.L."/>
            <person name="Nielsen K.L."/>
            <person name="Sondergaard T.E."/>
        </authorList>
    </citation>
    <scope>NUCLEOTIDE SEQUENCE [LARGE SCALE GENOMIC DNA]</scope>
    <source>
        <strain evidence="7 8">AAU 773</strain>
    </source>
</reference>
<keyword evidence="8" id="KW-1185">Reference proteome</keyword>
<comment type="caution">
    <text evidence="7">The sequence shown here is derived from an EMBL/GenBank/DDBJ whole genome shotgun (WGS) entry which is preliminary data.</text>
</comment>
<dbReference type="Proteomes" id="UP001390339">
    <property type="component" value="Unassembled WGS sequence"/>
</dbReference>
<feature type="compositionally biased region" description="Polar residues" evidence="4">
    <location>
        <begin position="244"/>
        <end position="253"/>
    </location>
</feature>
<dbReference type="Gene3D" id="2.60.40.1180">
    <property type="entry name" value="Golgi alpha-mannosidase II"/>
    <property type="match status" value="1"/>
</dbReference>
<comment type="similarity">
    <text evidence="1">Belongs to the glycosyl hydrolase 5 (cellulase A) family.</text>
</comment>
<gene>
    <name evidence="7" type="ORF">PGQ11_014858</name>
</gene>
<dbReference type="SUPFAM" id="SSF51445">
    <property type="entry name" value="(Trans)glycosidases"/>
    <property type="match status" value="1"/>
</dbReference>
<dbReference type="InterPro" id="IPR041036">
    <property type="entry name" value="GH5_C"/>
</dbReference>
<dbReference type="PANTHER" id="PTHR31308:SF5">
    <property type="entry name" value="ERGOSTERYL-BETA-GLUCOSIDASE"/>
    <property type="match status" value="1"/>
</dbReference>
<feature type="compositionally biased region" description="Basic and acidic residues" evidence="4">
    <location>
        <begin position="635"/>
        <end position="647"/>
    </location>
</feature>
<keyword evidence="5" id="KW-0812">Transmembrane</keyword>
<evidence type="ECO:0000313" key="7">
    <source>
        <dbReference type="EMBL" id="KAK8848378.1"/>
    </source>
</evidence>
<dbReference type="InterPro" id="IPR017853">
    <property type="entry name" value="GH"/>
</dbReference>
<dbReference type="Gene3D" id="3.20.20.80">
    <property type="entry name" value="Glycosidases"/>
    <property type="match status" value="2"/>
</dbReference>
<feature type="region of interest" description="Disordered" evidence="4">
    <location>
        <begin position="635"/>
        <end position="662"/>
    </location>
</feature>
<dbReference type="PANTHER" id="PTHR31308">
    <property type="match status" value="1"/>
</dbReference>
<dbReference type="GO" id="GO:0016787">
    <property type="term" value="F:hydrolase activity"/>
    <property type="evidence" value="ECO:0007669"/>
    <property type="project" value="UniProtKB-KW"/>
</dbReference>
<evidence type="ECO:0000256" key="1">
    <source>
        <dbReference type="ARBA" id="ARBA00005641"/>
    </source>
</evidence>
<keyword evidence="2 7" id="KW-0378">Hydrolase</keyword>
<evidence type="ECO:0000313" key="8">
    <source>
        <dbReference type="Proteomes" id="UP001390339"/>
    </source>
</evidence>
<evidence type="ECO:0000259" key="6">
    <source>
        <dbReference type="Pfam" id="PF18564"/>
    </source>
</evidence>
<keyword evidence="5" id="KW-0472">Membrane</keyword>
<evidence type="ECO:0000256" key="5">
    <source>
        <dbReference type="SAM" id="Phobius"/>
    </source>
</evidence>
<dbReference type="Pfam" id="PF18564">
    <property type="entry name" value="Glyco_hydro_5_C"/>
    <property type="match status" value="1"/>
</dbReference>
<sequence length="862" mass="95712">MEETYAAHDLSAKALGGSPIRVHDGHFVDGYGRTLSLRGLNVSGASKLPTEPNGLSHLTEGFYEQHRAVTFKGRPFPLAEAPLHFRRLRAWGLPLVRLLVTWESIGHAGPNPNVDLDGDYIAYLRDLIALMPAYGIKCFVCAHQDVWSRFSGGSGAPGWTFEAAGLDVAAFTDTGAAYVHGQDEARRRGLGEGAIDPREPSGPFVWPSGYQKLAASTMATLFWAGDALAPKLKCRRSPIEASGPSRNQGNESCQGKKHDNNDGNEEVVSVQTFLQDAFIEAFGRLADAIGDLEACIGFDPMNEPHRGLVNLHGFHAWDYNTDLHIGHCPSLAQSLALGSGYAQQVPFYVKSWPHPTRKTHNSLVDPKGRSVWLSTDDGTGEVDRPRGMGECVWRSHGVWSWDEQKKAAVIHQDDYFEHDHRTGREGEALEWYRDCWAPFLLKFSERVSRNHPHHMSFLEPIPNEFMPPWEGGQEDAGRGDPKAQSYATKTIIATRRPQNMVYAPHFYDLNVLFSKAHGLMSVNVQGLSRGMFVLKALYFGERGLRANYRTQIGHLVAYGRRSLGRAVPALIGEVGISFDINDRHAFATGDYDTQRQLMHGLVSAMEDHHVAFTLWNYNPDNRVAYGDGWNKEDFSVVNGDHHDEGKDSGTGGPPPPPDYRNRAHEEDELYRGGRVLDVVIRPYAAKVAGTPVQSEWDHRTLRYSMVWRRGATATTGTSTSTSTALTPSTSSSGSKARLTEIFVPDYHYASHELDVAVSHGLEWTLDRERQTLYVRSAHADADAYAAAGLHWVLVEIRDVPGRLRDRVLERRRAGLSGAFMRRLPLAWEVWLEEVVSFQQGATMLLSLAGVLGALLAYFLGLM</sequence>
<protein>
    <submittedName>
        <fullName evidence="7">Glycoside hydrolase family 5 protein</fullName>
    </submittedName>
</protein>
<dbReference type="EMBL" id="JAPCWZ010000010">
    <property type="protein sequence ID" value="KAK8848378.1"/>
    <property type="molecule type" value="Genomic_DNA"/>
</dbReference>
<name>A0ABR2HJH7_9PEZI</name>
<evidence type="ECO:0000256" key="4">
    <source>
        <dbReference type="SAM" id="MobiDB-lite"/>
    </source>
</evidence>
<feature type="domain" description="Glycoside hydrolase family 5 C-terminal" evidence="6">
    <location>
        <begin position="681"/>
        <end position="780"/>
    </location>
</feature>
<feature type="region of interest" description="Disordered" evidence="4">
    <location>
        <begin position="238"/>
        <end position="262"/>
    </location>
</feature>
<feature type="transmembrane region" description="Helical" evidence="5">
    <location>
        <begin position="841"/>
        <end position="861"/>
    </location>
</feature>